<dbReference type="Proteomes" id="UP000053989">
    <property type="component" value="Unassembled WGS sequence"/>
</dbReference>
<reference evidence="2" key="2">
    <citation type="submission" date="2015-01" db="EMBL/GenBank/DDBJ databases">
        <title>Evolutionary Origins and Diversification of the Mycorrhizal Mutualists.</title>
        <authorList>
            <consortium name="DOE Joint Genome Institute"/>
            <consortium name="Mycorrhizal Genomics Consortium"/>
            <person name="Kohler A."/>
            <person name="Kuo A."/>
            <person name="Nagy L.G."/>
            <person name="Floudas D."/>
            <person name="Copeland A."/>
            <person name="Barry K.W."/>
            <person name="Cichocki N."/>
            <person name="Veneault-Fourrey C."/>
            <person name="LaButti K."/>
            <person name="Lindquist E.A."/>
            <person name="Lipzen A."/>
            <person name="Lundell T."/>
            <person name="Morin E."/>
            <person name="Murat C."/>
            <person name="Riley R."/>
            <person name="Ohm R."/>
            <person name="Sun H."/>
            <person name="Tunlid A."/>
            <person name="Henrissat B."/>
            <person name="Grigoriev I.V."/>
            <person name="Hibbett D.S."/>
            <person name="Martin F."/>
        </authorList>
    </citation>
    <scope>NUCLEOTIDE SEQUENCE [LARGE SCALE GENOMIC DNA]</scope>
    <source>
        <strain evidence="2">Foug A</strain>
    </source>
</reference>
<accession>A0A0C3D4K6</accession>
<evidence type="ECO:0000313" key="1">
    <source>
        <dbReference type="EMBL" id="KIM51349.1"/>
    </source>
</evidence>
<sequence>MHNCSNICKLRWCGLTIGRRLTSTITWDLVAPSTMTERKSSPESFQSILNALEQRRTYEDVSGPDLDQAKRYHDHFDQFFSRRRVG</sequence>
<organism evidence="1 2">
    <name type="scientific">Scleroderma citrinum Foug A</name>
    <dbReference type="NCBI Taxonomy" id="1036808"/>
    <lineage>
        <taxon>Eukaryota</taxon>
        <taxon>Fungi</taxon>
        <taxon>Dikarya</taxon>
        <taxon>Basidiomycota</taxon>
        <taxon>Agaricomycotina</taxon>
        <taxon>Agaricomycetes</taxon>
        <taxon>Agaricomycetidae</taxon>
        <taxon>Boletales</taxon>
        <taxon>Sclerodermatineae</taxon>
        <taxon>Sclerodermataceae</taxon>
        <taxon>Scleroderma</taxon>
    </lineage>
</organism>
<dbReference type="AlphaFoldDB" id="A0A0C3D4K6"/>
<gene>
    <name evidence="1" type="ORF">SCLCIDRAFT_652837</name>
</gene>
<dbReference type="EMBL" id="KN822264">
    <property type="protein sequence ID" value="KIM51349.1"/>
    <property type="molecule type" value="Genomic_DNA"/>
</dbReference>
<dbReference type="HOGENOM" id="CLU_2499187_0_0_1"/>
<dbReference type="InParanoid" id="A0A0C3D4K6"/>
<reference evidence="1 2" key="1">
    <citation type="submission" date="2014-04" db="EMBL/GenBank/DDBJ databases">
        <authorList>
            <consortium name="DOE Joint Genome Institute"/>
            <person name="Kuo A."/>
            <person name="Kohler A."/>
            <person name="Nagy L.G."/>
            <person name="Floudas D."/>
            <person name="Copeland A."/>
            <person name="Barry K.W."/>
            <person name="Cichocki N."/>
            <person name="Veneault-Fourrey C."/>
            <person name="LaButti K."/>
            <person name="Lindquist E.A."/>
            <person name="Lipzen A."/>
            <person name="Lundell T."/>
            <person name="Morin E."/>
            <person name="Murat C."/>
            <person name="Sun H."/>
            <person name="Tunlid A."/>
            <person name="Henrissat B."/>
            <person name="Grigoriev I.V."/>
            <person name="Hibbett D.S."/>
            <person name="Martin F."/>
            <person name="Nordberg H.P."/>
            <person name="Cantor M.N."/>
            <person name="Hua S.X."/>
        </authorList>
    </citation>
    <scope>NUCLEOTIDE SEQUENCE [LARGE SCALE GENOMIC DNA]</scope>
    <source>
        <strain evidence="1 2">Foug A</strain>
    </source>
</reference>
<proteinExistence type="predicted"/>
<name>A0A0C3D4K6_9AGAM</name>
<protein>
    <submittedName>
        <fullName evidence="1">Uncharacterized protein</fullName>
    </submittedName>
</protein>
<evidence type="ECO:0000313" key="2">
    <source>
        <dbReference type="Proteomes" id="UP000053989"/>
    </source>
</evidence>
<keyword evidence="2" id="KW-1185">Reference proteome</keyword>